<dbReference type="AlphaFoldDB" id="E6W1J2"/>
<dbReference type="NCBIfam" id="TIGR01730">
    <property type="entry name" value="RND_mfp"/>
    <property type="match status" value="1"/>
</dbReference>
<dbReference type="KEGG" id="din:Selin_1814"/>
<evidence type="ECO:0000256" key="2">
    <source>
        <dbReference type="SAM" id="Coils"/>
    </source>
</evidence>
<dbReference type="EMBL" id="CP002432">
    <property type="protein sequence ID" value="ADU66541.1"/>
    <property type="molecule type" value="Genomic_DNA"/>
</dbReference>
<feature type="domain" description="Multidrug resistance protein MdtA-like C-terminal permuted SH3" evidence="3">
    <location>
        <begin position="365"/>
        <end position="415"/>
    </location>
</feature>
<evidence type="ECO:0000313" key="5">
    <source>
        <dbReference type="Proteomes" id="UP000002572"/>
    </source>
</evidence>
<dbReference type="eggNOG" id="COG0845">
    <property type="taxonomic scope" value="Bacteria"/>
</dbReference>
<dbReference type="Pfam" id="PF25967">
    <property type="entry name" value="RND-MFP_C"/>
    <property type="match status" value="1"/>
</dbReference>
<dbReference type="InParanoid" id="E6W1J2"/>
<proteinExistence type="inferred from homology"/>
<dbReference type="PANTHER" id="PTHR30469:SF38">
    <property type="entry name" value="HLYD FAMILY SECRETION PROTEIN"/>
    <property type="match status" value="1"/>
</dbReference>
<sequence>MPSVRRKLAIFLPMASGILLVVILVASRSGPQHNAQGTEIPVVSTIQVKEVDFLPRVRATGTVTAGRSWRAVAEVGGRVELVTDLLQTGKAVEGNRLLLRIESTDYDNALADAHAVWLAAKAQVAELESRRESMKASLLLEARALELAERELTRQQGLAATGTISQTQLEREERSFLQQRQSVQQLRNTLNQLPHERERLLAQQESARARMERARRDVERTRVQSPYAVVIGPVHVNTGQVVSPGTLLFEAHDHQSMEVVAHLPLGRLASLTSSTPTESSLPPRQDFTNLGARLLLPGIPEPVSAEVLRFTDALDQHTRTLGVVLRINAWQWQQSFPARPFPLLPGMFVEVELTGVPRSAAILLPRSSVRQDSVVLVVDSEQRLERRQVSIGHRYGELVQVLDGVKPGETVVAGDLMPAIEGRTVEPRFSAASQQLIEGAGAP</sequence>
<dbReference type="OrthoDB" id="5645220at2"/>
<accession>E6W1J2</accession>
<reference evidence="4 5" key="1">
    <citation type="submission" date="2010-12" db="EMBL/GenBank/DDBJ databases">
        <title>Complete sequence of Desulfurispirillum indicum S5.</title>
        <authorList>
            <consortium name="US DOE Joint Genome Institute"/>
            <person name="Lucas S."/>
            <person name="Copeland A."/>
            <person name="Lapidus A."/>
            <person name="Cheng J.-F."/>
            <person name="Goodwin L."/>
            <person name="Pitluck S."/>
            <person name="Chertkov O."/>
            <person name="Held B."/>
            <person name="Detter J.C."/>
            <person name="Han C."/>
            <person name="Tapia R."/>
            <person name="Land M."/>
            <person name="Hauser L."/>
            <person name="Kyrpides N."/>
            <person name="Ivanova N."/>
            <person name="Mikhailova N."/>
            <person name="Haggblom M."/>
            <person name="Rauschenbach I."/>
            <person name="Bini E."/>
            <person name="Woyke T."/>
        </authorList>
    </citation>
    <scope>NUCLEOTIDE SEQUENCE [LARGE SCALE GENOMIC DNA]</scope>
    <source>
        <strain evidence="5">ATCC BAA-1389 / DSM 22839 / S5</strain>
    </source>
</reference>
<dbReference type="RefSeq" id="WP_013506421.1">
    <property type="nucleotide sequence ID" value="NC_014836.1"/>
</dbReference>
<dbReference type="Gene3D" id="2.40.420.20">
    <property type="match status" value="1"/>
</dbReference>
<organism evidence="4 5">
    <name type="scientific">Desulfurispirillum indicum (strain ATCC BAA-1389 / DSM 22839 / S5)</name>
    <dbReference type="NCBI Taxonomy" id="653733"/>
    <lineage>
        <taxon>Bacteria</taxon>
        <taxon>Pseudomonadati</taxon>
        <taxon>Chrysiogenota</taxon>
        <taxon>Chrysiogenia</taxon>
        <taxon>Chrysiogenales</taxon>
        <taxon>Chrysiogenaceae</taxon>
        <taxon>Desulfurispirillum</taxon>
    </lineage>
</organism>
<dbReference type="HOGENOM" id="CLU_018816_18_1_0"/>
<dbReference type="InterPro" id="IPR006143">
    <property type="entry name" value="RND_pump_MFP"/>
</dbReference>
<keyword evidence="2" id="KW-0175">Coiled coil</keyword>
<dbReference type="GO" id="GO:1990281">
    <property type="term" value="C:efflux pump complex"/>
    <property type="evidence" value="ECO:0007669"/>
    <property type="project" value="TreeGrafter"/>
</dbReference>
<keyword evidence="5" id="KW-1185">Reference proteome</keyword>
<evidence type="ECO:0000259" key="3">
    <source>
        <dbReference type="Pfam" id="PF25967"/>
    </source>
</evidence>
<dbReference type="InterPro" id="IPR058627">
    <property type="entry name" value="MdtA-like_C"/>
</dbReference>
<dbReference type="Gene3D" id="2.40.50.100">
    <property type="match status" value="1"/>
</dbReference>
<evidence type="ECO:0000313" key="4">
    <source>
        <dbReference type="EMBL" id="ADU66541.1"/>
    </source>
</evidence>
<dbReference type="GO" id="GO:0015562">
    <property type="term" value="F:efflux transmembrane transporter activity"/>
    <property type="evidence" value="ECO:0007669"/>
    <property type="project" value="TreeGrafter"/>
</dbReference>
<dbReference type="Gene3D" id="2.40.30.170">
    <property type="match status" value="1"/>
</dbReference>
<comment type="similarity">
    <text evidence="1">Belongs to the membrane fusion protein (MFP) (TC 8.A.1) family.</text>
</comment>
<gene>
    <name evidence="4" type="ordered locus">Selin_1814</name>
</gene>
<dbReference type="STRING" id="653733.Selin_1814"/>
<dbReference type="Proteomes" id="UP000002572">
    <property type="component" value="Chromosome"/>
</dbReference>
<feature type="coiled-coil region" evidence="2">
    <location>
        <begin position="169"/>
        <end position="224"/>
    </location>
</feature>
<protein>
    <submittedName>
        <fullName evidence="4">Efflux transporter, RND family, MFP subunit</fullName>
    </submittedName>
</protein>
<evidence type="ECO:0000256" key="1">
    <source>
        <dbReference type="ARBA" id="ARBA00009477"/>
    </source>
</evidence>
<dbReference type="Gene3D" id="1.10.287.470">
    <property type="entry name" value="Helix hairpin bin"/>
    <property type="match status" value="1"/>
</dbReference>
<name>E6W1J2_DESIS</name>
<dbReference type="PANTHER" id="PTHR30469">
    <property type="entry name" value="MULTIDRUG RESISTANCE PROTEIN MDTA"/>
    <property type="match status" value="1"/>
</dbReference>
<dbReference type="SUPFAM" id="SSF111369">
    <property type="entry name" value="HlyD-like secretion proteins"/>
    <property type="match status" value="1"/>
</dbReference>